<feature type="transmembrane region" description="Helical" evidence="6">
    <location>
        <begin position="12"/>
        <end position="35"/>
    </location>
</feature>
<dbReference type="InterPro" id="IPR012902">
    <property type="entry name" value="N_methyl_site"/>
</dbReference>
<dbReference type="InterPro" id="IPR045584">
    <property type="entry name" value="Pilin-like"/>
</dbReference>
<evidence type="ECO:0000313" key="8">
    <source>
        <dbReference type="Proteomes" id="UP000663720"/>
    </source>
</evidence>
<comment type="subcellular location">
    <subcellularLocation>
        <location evidence="1">Membrane</location>
        <topology evidence="1">Single-pass membrane protein</topology>
    </subcellularLocation>
</comment>
<dbReference type="PANTHER" id="PTHR30093">
    <property type="entry name" value="GENERAL SECRETION PATHWAY PROTEIN G"/>
    <property type="match status" value="1"/>
</dbReference>
<proteinExistence type="predicted"/>
<keyword evidence="3 6" id="KW-0812">Transmembrane</keyword>
<sequence>MLQKLRGKKGFTLIELMIVVAIIGILAAIAIPNFLQYQKKAKTGEAKTNLGGIKTSTISYQAEEDFFRTCTAWPALGSVGPAKQAWGTGEVGFNDIGWEPAGNVYYVYGVTPYADADGNIQGEFAIGAVGDVDGDGTNGEWAYSSDHTQATSAAHCAEVTTKTGSVESLVKNAF</sequence>
<keyword evidence="8" id="KW-1185">Reference proteome</keyword>
<dbReference type="AlphaFoldDB" id="A0A975GHU3"/>
<evidence type="ECO:0000256" key="1">
    <source>
        <dbReference type="ARBA" id="ARBA00004167"/>
    </source>
</evidence>
<dbReference type="PANTHER" id="PTHR30093:SF44">
    <property type="entry name" value="TYPE II SECRETION SYSTEM CORE PROTEIN G"/>
    <property type="match status" value="1"/>
</dbReference>
<evidence type="ECO:0000256" key="5">
    <source>
        <dbReference type="ARBA" id="ARBA00023136"/>
    </source>
</evidence>
<name>A0A975GHU3_9BACT</name>
<protein>
    <submittedName>
        <fullName evidence="7">Prepilin-type domain-containing protein</fullName>
    </submittedName>
</protein>
<organism evidence="7 8">
    <name type="scientific">Desulfonema limicola</name>
    <dbReference type="NCBI Taxonomy" id="45656"/>
    <lineage>
        <taxon>Bacteria</taxon>
        <taxon>Pseudomonadati</taxon>
        <taxon>Thermodesulfobacteriota</taxon>
        <taxon>Desulfobacteria</taxon>
        <taxon>Desulfobacterales</taxon>
        <taxon>Desulfococcaceae</taxon>
        <taxon>Desulfonema</taxon>
    </lineage>
</organism>
<dbReference type="GO" id="GO:0016020">
    <property type="term" value="C:membrane"/>
    <property type="evidence" value="ECO:0007669"/>
    <property type="project" value="UniProtKB-SubCell"/>
</dbReference>
<keyword evidence="2" id="KW-0488">Methylation</keyword>
<dbReference type="PROSITE" id="PS00409">
    <property type="entry name" value="PROKAR_NTER_METHYL"/>
    <property type="match status" value="1"/>
</dbReference>
<keyword evidence="5 6" id="KW-0472">Membrane</keyword>
<keyword evidence="4 6" id="KW-1133">Transmembrane helix</keyword>
<evidence type="ECO:0000256" key="4">
    <source>
        <dbReference type="ARBA" id="ARBA00022989"/>
    </source>
</evidence>
<evidence type="ECO:0000256" key="3">
    <source>
        <dbReference type="ARBA" id="ARBA00022692"/>
    </source>
</evidence>
<evidence type="ECO:0000256" key="6">
    <source>
        <dbReference type="SAM" id="Phobius"/>
    </source>
</evidence>
<accession>A0A975GHU3</accession>
<dbReference type="Pfam" id="PF07963">
    <property type="entry name" value="N_methyl"/>
    <property type="match status" value="1"/>
</dbReference>
<evidence type="ECO:0000256" key="2">
    <source>
        <dbReference type="ARBA" id="ARBA00022481"/>
    </source>
</evidence>
<dbReference type="EMBL" id="CP061799">
    <property type="protein sequence ID" value="QTA81911.1"/>
    <property type="molecule type" value="Genomic_DNA"/>
</dbReference>
<dbReference type="RefSeq" id="WP_275950190.1">
    <property type="nucleotide sequence ID" value="NZ_CP061799.1"/>
</dbReference>
<dbReference type="SUPFAM" id="SSF54523">
    <property type="entry name" value="Pili subunits"/>
    <property type="match status" value="1"/>
</dbReference>
<gene>
    <name evidence="7" type="ORF">dnl_42680</name>
</gene>
<evidence type="ECO:0000313" key="7">
    <source>
        <dbReference type="EMBL" id="QTA81911.1"/>
    </source>
</evidence>
<dbReference type="KEGG" id="dli:dnl_42680"/>
<dbReference type="NCBIfam" id="TIGR02532">
    <property type="entry name" value="IV_pilin_GFxxxE"/>
    <property type="match status" value="1"/>
</dbReference>
<dbReference type="Proteomes" id="UP000663720">
    <property type="component" value="Chromosome"/>
</dbReference>
<reference evidence="7" key="1">
    <citation type="journal article" date="2021" name="Microb. Physiol.">
        <title>Proteogenomic Insights into the Physiology of Marine, Sulfate-Reducing, Filamentous Desulfonema limicola and Desulfonema magnum.</title>
        <authorList>
            <person name="Schnaars V."/>
            <person name="Wohlbrand L."/>
            <person name="Scheve S."/>
            <person name="Hinrichs C."/>
            <person name="Reinhardt R."/>
            <person name="Rabus R."/>
        </authorList>
    </citation>
    <scope>NUCLEOTIDE SEQUENCE</scope>
    <source>
        <strain evidence="7">5ac10</strain>
    </source>
</reference>
<dbReference type="Gene3D" id="3.30.700.10">
    <property type="entry name" value="Glycoprotein, Type 4 Pilin"/>
    <property type="match status" value="1"/>
</dbReference>